<proteinExistence type="predicted"/>
<dbReference type="SUPFAM" id="SSF56003">
    <property type="entry name" value="Molybdenum cofactor-binding domain"/>
    <property type="match status" value="1"/>
</dbReference>
<comment type="caution">
    <text evidence="2">The sequence shown here is derived from an EMBL/GenBank/DDBJ whole genome shotgun (WGS) entry which is preliminary data.</text>
</comment>
<dbReference type="EMBL" id="BSRI01000001">
    <property type="protein sequence ID" value="GLV53706.1"/>
    <property type="molecule type" value="Genomic_DNA"/>
</dbReference>
<dbReference type="Gene3D" id="3.90.1170.50">
    <property type="entry name" value="Aldehyde oxidase/xanthine dehydrogenase, a/b hammerhead"/>
    <property type="match status" value="1"/>
</dbReference>
<dbReference type="PANTHER" id="PTHR11908:SF157">
    <property type="entry name" value="XANTHINE DEHYDROGENASE SUBUNIT D-RELATED"/>
    <property type="match status" value="1"/>
</dbReference>
<dbReference type="InterPro" id="IPR037165">
    <property type="entry name" value="AldOxase/xan_DH_Mopterin-bd_sf"/>
</dbReference>
<dbReference type="InterPro" id="IPR008274">
    <property type="entry name" value="AldOxase/xan_DH_MoCoBD1"/>
</dbReference>
<evidence type="ECO:0000313" key="2">
    <source>
        <dbReference type="EMBL" id="GLV53706.1"/>
    </source>
</evidence>
<keyword evidence="3" id="KW-1185">Reference proteome</keyword>
<dbReference type="SUPFAM" id="SSF54665">
    <property type="entry name" value="CO dehydrogenase molybdoprotein N-domain-like"/>
    <property type="match status" value="1"/>
</dbReference>
<dbReference type="SMART" id="SM01008">
    <property type="entry name" value="Ald_Xan_dh_C"/>
    <property type="match status" value="1"/>
</dbReference>
<dbReference type="Pfam" id="PF20256">
    <property type="entry name" value="MoCoBD_2"/>
    <property type="match status" value="2"/>
</dbReference>
<dbReference type="Proteomes" id="UP001344906">
    <property type="component" value="Unassembled WGS sequence"/>
</dbReference>
<dbReference type="Pfam" id="PF01315">
    <property type="entry name" value="Ald_Xan_dh_C"/>
    <property type="match status" value="1"/>
</dbReference>
<evidence type="ECO:0000259" key="1">
    <source>
        <dbReference type="SMART" id="SM01008"/>
    </source>
</evidence>
<dbReference type="InterPro" id="IPR036856">
    <property type="entry name" value="Ald_Oxase/Xan_DH_a/b_sf"/>
</dbReference>
<feature type="domain" description="Aldehyde oxidase/xanthine dehydrogenase a/b hammerhead" evidence="1">
    <location>
        <begin position="19"/>
        <end position="124"/>
    </location>
</feature>
<gene>
    <name evidence="2" type="ORF">KDH_05580</name>
</gene>
<dbReference type="PANTHER" id="PTHR11908">
    <property type="entry name" value="XANTHINE DEHYDROGENASE"/>
    <property type="match status" value="1"/>
</dbReference>
<sequence length="723" mass="78130">MTELIGASIARPDALGKVTGAARYPADLVRPGMLHAQVVFAHRPHARILSLDTAEAQASPDVVAVLTAQDVPYNAFGLIEADQPVLCQDVVRFEGDKVALVVAETREAAITASKLVAVEYEDLPAVTDSQLALAPDAPLVHETRGTNQLFHFPLRKGDAARALAEADAVVEGTFTTTWQEHAFLQPEAGIAYIDDQGRLVLETAGQWMHEDRRQIAQMLQLPEEQVVMRYATIGGAFGGREDLSVQHVLALAAWKARRPVALVWSREESMIGHHKRHPVTISCRWGGKRDGTITAVEATIIADGGAYASTSIEVVKDIALFASGCYEIEHISVDGYAVYTNNIPAGAFRGFGAPQAQFASELMLDRLAEALHLDPAEVRLRNIYREGSIEPTQRPLPVGVSALPVLERCLSEARSRWGYGETATSNQGHLKQGIGIACGIKNVGYSFGFPEQATATVEVFGQAELERAEVRVGAADVGQGSHLILRQIAAETLQLPLDKVTMICTDSSESPNAGSASASRMTFMGGRAVKDAAQEARNKWSYTDDYQAQATVQYRAPHTTAVDPVTYNGVPNYCYGYAAQAVKVEVNTLTGQVQVLGIISVHDVGKAINMQQVTGQIEGCLAQALGYALIENFQMRQGRVLTPYFSTYLLPTVLDMPTEIIPIVLELADPHGPYGARGVAEMPLIPFAPAVADAIHQATGIWLDQLPMTPERVLNALNTRTVE</sequence>
<protein>
    <submittedName>
        <fullName evidence="2">Carbon-monoxide dehydrogenase large subunit</fullName>
    </submittedName>
</protein>
<name>A0ABQ6FHY9_9CHLR</name>
<dbReference type="Pfam" id="PF02738">
    <property type="entry name" value="MoCoBD_1"/>
    <property type="match status" value="1"/>
</dbReference>
<organism evidence="2 3">
    <name type="scientific">Dictyobacter halimunensis</name>
    <dbReference type="NCBI Taxonomy" id="3026934"/>
    <lineage>
        <taxon>Bacteria</taxon>
        <taxon>Bacillati</taxon>
        <taxon>Chloroflexota</taxon>
        <taxon>Ktedonobacteria</taxon>
        <taxon>Ktedonobacterales</taxon>
        <taxon>Dictyobacteraceae</taxon>
        <taxon>Dictyobacter</taxon>
    </lineage>
</organism>
<dbReference type="InterPro" id="IPR016208">
    <property type="entry name" value="Ald_Oxase/xanthine_DH-like"/>
</dbReference>
<dbReference type="InterPro" id="IPR046867">
    <property type="entry name" value="AldOxase/xan_DH_MoCoBD2"/>
</dbReference>
<dbReference type="InterPro" id="IPR000674">
    <property type="entry name" value="Ald_Oxase/Xan_DH_a/b"/>
</dbReference>
<dbReference type="Gene3D" id="3.30.365.10">
    <property type="entry name" value="Aldehyde oxidase/xanthine dehydrogenase, molybdopterin binding domain"/>
    <property type="match status" value="4"/>
</dbReference>
<reference evidence="2 3" key="1">
    <citation type="submission" date="2023-02" db="EMBL/GenBank/DDBJ databases">
        <title>Dictyobacter halimunensis sp. nov., a new member of the class Ktedonobacteria from forest soil in a geothermal area.</title>
        <authorList>
            <person name="Rachmania M.K."/>
            <person name="Ningsih F."/>
            <person name="Sakai Y."/>
            <person name="Yabe S."/>
            <person name="Yokota A."/>
            <person name="Sjamsuridzal W."/>
        </authorList>
    </citation>
    <scope>NUCLEOTIDE SEQUENCE [LARGE SCALE GENOMIC DNA]</scope>
    <source>
        <strain evidence="2 3">S3.2.2.5</strain>
    </source>
</reference>
<dbReference type="RefSeq" id="WP_338247414.1">
    <property type="nucleotide sequence ID" value="NZ_BSRI01000001.1"/>
</dbReference>
<evidence type="ECO:0000313" key="3">
    <source>
        <dbReference type="Proteomes" id="UP001344906"/>
    </source>
</evidence>
<accession>A0ABQ6FHY9</accession>